<protein>
    <recommendedName>
        <fullName evidence="4">Flagellar biosynthesis protein</fullName>
    </recommendedName>
</protein>
<dbReference type="EMBL" id="JAFLNC010000004">
    <property type="protein sequence ID" value="MBO0334705.1"/>
    <property type="molecule type" value="Genomic_DNA"/>
</dbReference>
<name>A0ABS3F875_9PROT</name>
<keyword evidence="3" id="KW-1185">Reference proteome</keyword>
<dbReference type="PROSITE" id="PS51257">
    <property type="entry name" value="PROKAR_LIPOPROTEIN"/>
    <property type="match status" value="1"/>
</dbReference>
<dbReference type="RefSeq" id="WP_207046785.1">
    <property type="nucleotide sequence ID" value="NZ_JAFLNC010000004.1"/>
</dbReference>
<gene>
    <name evidence="2" type="ORF">J0X12_13840</name>
</gene>
<comment type="caution">
    <text evidence="2">The sequence shown here is derived from an EMBL/GenBank/DDBJ whole genome shotgun (WGS) entry which is preliminary data.</text>
</comment>
<reference evidence="2 3" key="1">
    <citation type="submission" date="2021-03" db="EMBL/GenBank/DDBJ databases">
        <title>Sneathiella sp. CAU 1612 isolated from Kang Won-do.</title>
        <authorList>
            <person name="Kim W."/>
        </authorList>
    </citation>
    <scope>NUCLEOTIDE SEQUENCE [LARGE SCALE GENOMIC DNA]</scope>
    <source>
        <strain evidence="2 3">CAU 1612</strain>
    </source>
</reference>
<keyword evidence="1" id="KW-0732">Signal</keyword>
<feature type="chain" id="PRO_5046267909" description="Flagellar biosynthesis protein" evidence="1">
    <location>
        <begin position="25"/>
        <end position="216"/>
    </location>
</feature>
<organism evidence="2 3">
    <name type="scientific">Sneathiella sedimenti</name>
    <dbReference type="NCBI Taxonomy" id="2816034"/>
    <lineage>
        <taxon>Bacteria</taxon>
        <taxon>Pseudomonadati</taxon>
        <taxon>Pseudomonadota</taxon>
        <taxon>Alphaproteobacteria</taxon>
        <taxon>Sneathiellales</taxon>
        <taxon>Sneathiellaceae</taxon>
        <taxon>Sneathiella</taxon>
    </lineage>
</organism>
<evidence type="ECO:0000313" key="2">
    <source>
        <dbReference type="EMBL" id="MBO0334705.1"/>
    </source>
</evidence>
<proteinExistence type="predicted"/>
<evidence type="ECO:0000313" key="3">
    <source>
        <dbReference type="Proteomes" id="UP000664761"/>
    </source>
</evidence>
<sequence>MMEFSRMMKVMLLAAVLIGLSACASSRSTVSINTPENISNPANGVQVTLTVVDERKFEVDPGLPEIPSLSKDEHNDASIKARAIGRKRNEWGAALGDVILPEGHTVAGVMKGYMENAFREAGYVVLNEGDQGYDAAAPVTVHIIQYWCWLAMMKGMSNISEIVVKGPIPILEPAIVVQNEYTNVKMFAFDSVWQETATNGMKLLSEKLTIELKKAQ</sequence>
<feature type="signal peptide" evidence="1">
    <location>
        <begin position="1"/>
        <end position="24"/>
    </location>
</feature>
<evidence type="ECO:0000256" key="1">
    <source>
        <dbReference type="SAM" id="SignalP"/>
    </source>
</evidence>
<accession>A0ABS3F875</accession>
<evidence type="ECO:0008006" key="4">
    <source>
        <dbReference type="Google" id="ProtNLM"/>
    </source>
</evidence>
<dbReference type="Proteomes" id="UP000664761">
    <property type="component" value="Unassembled WGS sequence"/>
</dbReference>